<dbReference type="PANTHER" id="PTHR14226:SF76">
    <property type="entry name" value="NTE FAMILY PROTEIN RSSA"/>
    <property type="match status" value="1"/>
</dbReference>
<organism evidence="7 8">
    <name type="scientific">Flavobacterium fontis</name>
    <dbReference type="NCBI Taxonomy" id="1124188"/>
    <lineage>
        <taxon>Bacteria</taxon>
        <taxon>Pseudomonadati</taxon>
        <taxon>Bacteroidota</taxon>
        <taxon>Flavobacteriia</taxon>
        <taxon>Flavobacteriales</taxon>
        <taxon>Flavobacteriaceae</taxon>
        <taxon>Flavobacterium</taxon>
    </lineage>
</organism>
<keyword evidence="5" id="KW-0472">Membrane</keyword>
<dbReference type="SUPFAM" id="SSF52151">
    <property type="entry name" value="FabD/lysophospholipase-like"/>
    <property type="match status" value="1"/>
</dbReference>
<feature type="short sequence motif" description="DGA/G" evidence="4">
    <location>
        <begin position="221"/>
        <end position="223"/>
    </location>
</feature>
<dbReference type="RefSeq" id="WP_234977684.1">
    <property type="nucleotide sequence ID" value="NZ_FQVQ01000003.1"/>
</dbReference>
<evidence type="ECO:0000256" key="5">
    <source>
        <dbReference type="SAM" id="Phobius"/>
    </source>
</evidence>
<evidence type="ECO:0000256" key="1">
    <source>
        <dbReference type="ARBA" id="ARBA00022801"/>
    </source>
</evidence>
<dbReference type="GO" id="GO:0016042">
    <property type="term" value="P:lipid catabolic process"/>
    <property type="evidence" value="ECO:0007669"/>
    <property type="project" value="UniProtKB-UniRule"/>
</dbReference>
<dbReference type="GO" id="GO:0016787">
    <property type="term" value="F:hydrolase activity"/>
    <property type="evidence" value="ECO:0007669"/>
    <property type="project" value="UniProtKB-UniRule"/>
</dbReference>
<feature type="short sequence motif" description="GXSXG" evidence="4">
    <location>
        <begin position="75"/>
        <end position="79"/>
    </location>
</feature>
<dbReference type="PROSITE" id="PS51635">
    <property type="entry name" value="PNPLA"/>
    <property type="match status" value="1"/>
</dbReference>
<evidence type="ECO:0000259" key="6">
    <source>
        <dbReference type="PROSITE" id="PS51635"/>
    </source>
</evidence>
<dbReference type="InterPro" id="IPR016035">
    <property type="entry name" value="Acyl_Trfase/lysoPLipase"/>
</dbReference>
<evidence type="ECO:0000256" key="2">
    <source>
        <dbReference type="ARBA" id="ARBA00022963"/>
    </source>
</evidence>
<dbReference type="Gene3D" id="3.40.1090.10">
    <property type="entry name" value="Cytosolic phospholipase A2 catalytic domain"/>
    <property type="match status" value="2"/>
</dbReference>
<dbReference type="InterPro" id="IPR043864">
    <property type="entry name" value="Omp85-like_dom"/>
</dbReference>
<dbReference type="PANTHER" id="PTHR14226">
    <property type="entry name" value="NEUROPATHY TARGET ESTERASE/SWISS CHEESE D.MELANOGASTER"/>
    <property type="match status" value="1"/>
</dbReference>
<dbReference type="Pfam" id="PF01734">
    <property type="entry name" value="Patatin"/>
    <property type="match status" value="1"/>
</dbReference>
<feature type="active site" description="Nucleophile" evidence="4">
    <location>
        <position position="77"/>
    </location>
</feature>
<keyword evidence="2 4" id="KW-0442">Lipid degradation</keyword>
<accession>A0A1M4YC19</accession>
<feature type="transmembrane region" description="Helical" evidence="5">
    <location>
        <begin position="12"/>
        <end position="32"/>
    </location>
</feature>
<protein>
    <submittedName>
        <fullName evidence="7">NTE family protein</fullName>
    </submittedName>
</protein>
<feature type="domain" description="PNPLA" evidence="6">
    <location>
        <begin position="44"/>
        <end position="234"/>
    </location>
</feature>
<dbReference type="Gene3D" id="3.10.20.310">
    <property type="entry name" value="membrane protein fhac"/>
    <property type="match status" value="1"/>
</dbReference>
<gene>
    <name evidence="7" type="ORF">SAMN05444377_10348</name>
</gene>
<feature type="active site" description="Proton acceptor" evidence="4">
    <location>
        <position position="221"/>
    </location>
</feature>
<keyword evidence="5" id="KW-0812">Transmembrane</keyword>
<keyword evidence="3 4" id="KW-0443">Lipid metabolism</keyword>
<evidence type="ECO:0000256" key="3">
    <source>
        <dbReference type="ARBA" id="ARBA00023098"/>
    </source>
</evidence>
<dbReference type="Proteomes" id="UP000184147">
    <property type="component" value="Unassembled WGS sequence"/>
</dbReference>
<dbReference type="EMBL" id="FQVQ01000003">
    <property type="protein sequence ID" value="SHF03285.1"/>
    <property type="molecule type" value="Genomic_DNA"/>
</dbReference>
<evidence type="ECO:0000313" key="7">
    <source>
        <dbReference type="EMBL" id="SHF03285.1"/>
    </source>
</evidence>
<evidence type="ECO:0000256" key="4">
    <source>
        <dbReference type="PROSITE-ProRule" id="PRU01161"/>
    </source>
</evidence>
<reference evidence="7 8" key="1">
    <citation type="submission" date="2016-11" db="EMBL/GenBank/DDBJ databases">
        <authorList>
            <person name="Jaros S."/>
            <person name="Januszkiewicz K."/>
            <person name="Wedrychowicz H."/>
        </authorList>
    </citation>
    <scope>NUCLEOTIDE SEQUENCE [LARGE SCALE GENOMIC DNA]</scope>
    <source>
        <strain evidence="7 8">DSM 25660</strain>
    </source>
</reference>
<evidence type="ECO:0000313" key="8">
    <source>
        <dbReference type="Proteomes" id="UP000184147"/>
    </source>
</evidence>
<name>A0A1M4YC19_9FLAO</name>
<proteinExistence type="predicted"/>
<dbReference type="AlphaFoldDB" id="A0A1M4YC19"/>
<dbReference type="STRING" id="1124188.SAMN05444377_10348"/>
<feature type="short sequence motif" description="GXGXXG" evidence="4">
    <location>
        <begin position="48"/>
        <end position="53"/>
    </location>
</feature>
<dbReference type="InterPro" id="IPR050301">
    <property type="entry name" value="NTE"/>
</dbReference>
<sequence length="747" mass="85028">MKPIRKRLREVFPIYSTLWVFGMVCFGVTLGYSQEVTPRPKVGVVLSGGGAKGFAHIGVLKVLEDAGVKIDYIGGTSMGAVVGGLYASGYSARQIDSIFHDTNFDELLSDYIPRESKSFYEKHNDELYALTLPFDKLTIGIPIALSRGLYNYNLLNKLLHNVRHVRKFDQLPIPFVCVATNIETGEEVMLREGYLPEAILASSAFPSLFSPVEINGQLLIDGGVTNNYPVEEIRRMGADIIIGVDVQDDLQTREKLSEATRILVQISNLEMIQSMKRKQLLTDIYIKPDIKNYSVISFDKGREIIAKGEEAARESWEKFKKLTSRNYQLIEKPLQQDSLQIDRITINALKNYTRAFVIGKLGFKQGTKISYADLKNGINKLTSTGNFSSILYQINPFNDSEELELRLTESKNKTFLRFGLHYDGLYKSAALVNLTQKKILFRNDVLSLDVGLGDNFRYNLDYYIDNGFYFSFGLKSRFNQFNRNVSTDFNNGAFFDQEGINAINVDYSDFSHQAYLQTVFAQKFLIGGGIELKHLEIKSKTLENQKQIFEDSNYLSVFGYLKYDSLDNKYFPKKGWFFNGELNSYLYSSDYANNFERFTIIKGEAGITRTFYKIFNLRLQSEAGINIGDNGSHYLDFVLGGYGFQTINNFRHFYGYDFVGAAADSYIRALATVDVEFYKKNHINFSANYANLENKLFKTGNWLQTPMMSGYAVGYGLETVIGPIEVKYSWSPELPKGFLWFSAGFWF</sequence>
<dbReference type="CDD" id="cd07205">
    <property type="entry name" value="Pat_PNPLA6_PNPLA7_NTE1_like"/>
    <property type="match status" value="1"/>
</dbReference>
<dbReference type="Pfam" id="PF19143">
    <property type="entry name" value="Omp85_2"/>
    <property type="match status" value="1"/>
</dbReference>
<keyword evidence="8" id="KW-1185">Reference proteome</keyword>
<keyword evidence="1 4" id="KW-0378">Hydrolase</keyword>
<keyword evidence="5" id="KW-1133">Transmembrane helix</keyword>
<dbReference type="InterPro" id="IPR002641">
    <property type="entry name" value="PNPLA_dom"/>
</dbReference>